<feature type="non-terminal residue" evidence="1">
    <location>
        <position position="1"/>
    </location>
</feature>
<evidence type="ECO:0000313" key="2">
    <source>
        <dbReference type="Proteomes" id="UP000269945"/>
    </source>
</evidence>
<gene>
    <name evidence="1" type="ORF">BN2614_LOCUS4</name>
</gene>
<sequence length="129" mass="14249">GSQQPPPGRGAASAVAALATLSWQLRQAAESLLLLGRGIFLLHPSFPPALLHTLSRPLCRDRREHLGQLKIDAERPQETCTTRSASRPCGGHKFFTLLPHKTNKDLGLYPEELKARSWRNMGMPTFKAT</sequence>
<name>A0A9X9Q1K6_GULGU</name>
<dbReference type="Proteomes" id="UP000269945">
    <property type="component" value="Unassembled WGS sequence"/>
</dbReference>
<comment type="caution">
    <text evidence="1">The sequence shown here is derived from an EMBL/GenBank/DDBJ whole genome shotgun (WGS) entry which is preliminary data.</text>
</comment>
<keyword evidence="2" id="KW-1185">Reference proteome</keyword>
<dbReference type="EMBL" id="CYRY02019521">
    <property type="protein sequence ID" value="VCW96809.1"/>
    <property type="molecule type" value="Genomic_DNA"/>
</dbReference>
<reference evidence="1 2" key="1">
    <citation type="submission" date="2018-10" db="EMBL/GenBank/DDBJ databases">
        <authorList>
            <person name="Ekblom R."/>
            <person name="Jareborg N."/>
        </authorList>
    </citation>
    <scope>NUCLEOTIDE SEQUENCE [LARGE SCALE GENOMIC DNA]</scope>
    <source>
        <tissue evidence="1">Muscle</tissue>
    </source>
</reference>
<organism evidence="1 2">
    <name type="scientific">Gulo gulo</name>
    <name type="common">Wolverine</name>
    <name type="synonym">Gluton</name>
    <dbReference type="NCBI Taxonomy" id="48420"/>
    <lineage>
        <taxon>Eukaryota</taxon>
        <taxon>Metazoa</taxon>
        <taxon>Chordata</taxon>
        <taxon>Craniata</taxon>
        <taxon>Vertebrata</taxon>
        <taxon>Euteleostomi</taxon>
        <taxon>Mammalia</taxon>
        <taxon>Eutheria</taxon>
        <taxon>Laurasiatheria</taxon>
        <taxon>Carnivora</taxon>
        <taxon>Caniformia</taxon>
        <taxon>Musteloidea</taxon>
        <taxon>Mustelidae</taxon>
        <taxon>Guloninae</taxon>
        <taxon>Gulo</taxon>
    </lineage>
</organism>
<accession>A0A9X9Q1K6</accession>
<protein>
    <submittedName>
        <fullName evidence="1">Uncharacterized protein</fullName>
    </submittedName>
</protein>
<proteinExistence type="predicted"/>
<dbReference type="AlphaFoldDB" id="A0A9X9Q1K6"/>
<evidence type="ECO:0000313" key="1">
    <source>
        <dbReference type="EMBL" id="VCW96809.1"/>
    </source>
</evidence>